<sequence>MADTVSAYNSPTHRPVPAQRAVEHKQRAPAPATDRRRAEPAASGALIATHMVVSVGRTH</sequence>
<evidence type="ECO:0000256" key="1">
    <source>
        <dbReference type="SAM" id="MobiDB-lite"/>
    </source>
</evidence>
<dbReference type="AlphaFoldDB" id="X8BJN6"/>
<protein>
    <submittedName>
        <fullName evidence="2">Uncharacterized protein</fullName>
    </submittedName>
</protein>
<comment type="caution">
    <text evidence="2">The sequence shown here is derived from an EMBL/GenBank/DDBJ whole genome shotgun (WGS) entry which is preliminary data.</text>
</comment>
<feature type="compositionally biased region" description="Polar residues" evidence="1">
    <location>
        <begin position="1"/>
        <end position="12"/>
    </location>
</feature>
<reference evidence="2" key="1">
    <citation type="submission" date="2014-01" db="EMBL/GenBank/DDBJ databases">
        <authorList>
            <person name="Brown-Elliot B."/>
            <person name="Wallace R."/>
            <person name="Lenaerts A."/>
            <person name="Ordway D."/>
            <person name="DeGroote M.A."/>
            <person name="Parker T."/>
            <person name="Sizemore C."/>
            <person name="Tallon L.J."/>
            <person name="Sadzewicz L.K."/>
            <person name="Sengamalay N."/>
            <person name="Fraser C.M."/>
            <person name="Hine E."/>
            <person name="Shefchek K.A."/>
            <person name="Das S.P."/>
            <person name="Tettelin H."/>
        </authorList>
    </citation>
    <scope>NUCLEOTIDE SEQUENCE [LARGE SCALE GENOMIC DNA]</scope>
    <source>
        <strain evidence="2">4042</strain>
    </source>
</reference>
<gene>
    <name evidence="2" type="ORF">I553_3046</name>
</gene>
<organism evidence="2">
    <name type="scientific">Mycobacterium xenopi 4042</name>
    <dbReference type="NCBI Taxonomy" id="1299334"/>
    <lineage>
        <taxon>Bacteria</taxon>
        <taxon>Bacillati</taxon>
        <taxon>Actinomycetota</taxon>
        <taxon>Actinomycetes</taxon>
        <taxon>Mycobacteriales</taxon>
        <taxon>Mycobacteriaceae</taxon>
        <taxon>Mycobacterium</taxon>
    </lineage>
</organism>
<name>X8BJN6_MYCXE</name>
<accession>X8BJN6</accession>
<evidence type="ECO:0000313" key="2">
    <source>
        <dbReference type="EMBL" id="EUA44099.1"/>
    </source>
</evidence>
<feature type="region of interest" description="Disordered" evidence="1">
    <location>
        <begin position="1"/>
        <end position="43"/>
    </location>
</feature>
<proteinExistence type="predicted"/>
<dbReference type="EMBL" id="JAOB01000039">
    <property type="protein sequence ID" value="EUA44099.1"/>
    <property type="molecule type" value="Genomic_DNA"/>
</dbReference>